<evidence type="ECO:0000256" key="1">
    <source>
        <dbReference type="ARBA" id="ARBA00023125"/>
    </source>
</evidence>
<evidence type="ECO:0000256" key="2">
    <source>
        <dbReference type="PROSITE-ProRule" id="PRU00252"/>
    </source>
</evidence>
<protein>
    <recommendedName>
        <fullName evidence="3">Single-stranded DNA-binding protein</fullName>
    </recommendedName>
</protein>
<dbReference type="InterPro" id="IPR012340">
    <property type="entry name" value="NA-bd_OB-fold"/>
</dbReference>
<name>A0A7Z0D4X3_9MICO</name>
<feature type="compositionally biased region" description="Low complexity" evidence="4">
    <location>
        <begin position="143"/>
        <end position="162"/>
    </location>
</feature>
<sequence>MRDTITLVGTIGTVPALQTSDDGRPFLNFRLATNHSWQSKETHEFVEGDPNWFTVKAFRSLAVNTHASVSKGQRIIVTGRLSVRKWENGEKSGTQVEVMADHIGHDLALGTARYSRMSVPDASRGASTGDGLGSTTNGGTVQEGEAAPADADASGSAAAGESVPDLSGHEVVSDPDEPANAPF</sequence>
<dbReference type="NCBIfam" id="TIGR00621">
    <property type="entry name" value="ssb"/>
    <property type="match status" value="1"/>
</dbReference>
<evidence type="ECO:0000256" key="3">
    <source>
        <dbReference type="RuleBase" id="RU000524"/>
    </source>
</evidence>
<dbReference type="PANTHER" id="PTHR10302">
    <property type="entry name" value="SINGLE-STRANDED DNA-BINDING PROTEIN"/>
    <property type="match status" value="1"/>
</dbReference>
<organism evidence="5 6">
    <name type="scientific">Spelaeicoccus albus</name>
    <dbReference type="NCBI Taxonomy" id="1280376"/>
    <lineage>
        <taxon>Bacteria</taxon>
        <taxon>Bacillati</taxon>
        <taxon>Actinomycetota</taxon>
        <taxon>Actinomycetes</taxon>
        <taxon>Micrococcales</taxon>
        <taxon>Brevibacteriaceae</taxon>
        <taxon>Spelaeicoccus</taxon>
    </lineage>
</organism>
<dbReference type="GO" id="GO:0003697">
    <property type="term" value="F:single-stranded DNA binding"/>
    <property type="evidence" value="ECO:0007669"/>
    <property type="project" value="InterPro"/>
</dbReference>
<accession>A0A7Z0D4X3</accession>
<evidence type="ECO:0000256" key="4">
    <source>
        <dbReference type="SAM" id="MobiDB-lite"/>
    </source>
</evidence>
<keyword evidence="1 2" id="KW-0238">DNA-binding</keyword>
<dbReference type="PANTHER" id="PTHR10302:SF0">
    <property type="entry name" value="SINGLE-STRANDED DNA-BINDING PROTEIN, MITOCHONDRIAL"/>
    <property type="match status" value="1"/>
</dbReference>
<comment type="caution">
    <text evidence="5">The sequence shown here is derived from an EMBL/GenBank/DDBJ whole genome shotgun (WGS) entry which is preliminary data.</text>
</comment>
<dbReference type="Pfam" id="PF00436">
    <property type="entry name" value="SSB"/>
    <property type="match status" value="1"/>
</dbReference>
<feature type="region of interest" description="Disordered" evidence="4">
    <location>
        <begin position="119"/>
        <end position="183"/>
    </location>
</feature>
<dbReference type="SUPFAM" id="SSF50249">
    <property type="entry name" value="Nucleic acid-binding proteins"/>
    <property type="match status" value="1"/>
</dbReference>
<dbReference type="RefSeq" id="WP_179429213.1">
    <property type="nucleotide sequence ID" value="NZ_JACBZP010000001.1"/>
</dbReference>
<dbReference type="AlphaFoldDB" id="A0A7Z0D4X3"/>
<proteinExistence type="predicted"/>
<evidence type="ECO:0000313" key="5">
    <source>
        <dbReference type="EMBL" id="NYI68942.1"/>
    </source>
</evidence>
<dbReference type="GO" id="GO:0006260">
    <property type="term" value="P:DNA replication"/>
    <property type="evidence" value="ECO:0007669"/>
    <property type="project" value="InterPro"/>
</dbReference>
<dbReference type="EMBL" id="JACBZP010000001">
    <property type="protein sequence ID" value="NYI68942.1"/>
    <property type="molecule type" value="Genomic_DNA"/>
</dbReference>
<dbReference type="Gene3D" id="2.40.50.140">
    <property type="entry name" value="Nucleic acid-binding proteins"/>
    <property type="match status" value="1"/>
</dbReference>
<evidence type="ECO:0000313" key="6">
    <source>
        <dbReference type="Proteomes" id="UP000539111"/>
    </source>
</evidence>
<dbReference type="InterPro" id="IPR011344">
    <property type="entry name" value="ssDNA-bd"/>
</dbReference>
<gene>
    <name evidence="5" type="ORF">BJY26_003248</name>
</gene>
<dbReference type="InterPro" id="IPR000424">
    <property type="entry name" value="Primosome_PriB/ssb"/>
</dbReference>
<dbReference type="GO" id="GO:0009295">
    <property type="term" value="C:nucleoid"/>
    <property type="evidence" value="ECO:0007669"/>
    <property type="project" value="TreeGrafter"/>
</dbReference>
<keyword evidence="6" id="KW-1185">Reference proteome</keyword>
<dbReference type="Proteomes" id="UP000539111">
    <property type="component" value="Unassembled WGS sequence"/>
</dbReference>
<dbReference type="CDD" id="cd04496">
    <property type="entry name" value="SSB_OBF"/>
    <property type="match status" value="1"/>
</dbReference>
<reference evidence="5 6" key="1">
    <citation type="submission" date="2020-07" db="EMBL/GenBank/DDBJ databases">
        <title>Sequencing the genomes of 1000 actinobacteria strains.</title>
        <authorList>
            <person name="Klenk H.-P."/>
        </authorList>
    </citation>
    <scope>NUCLEOTIDE SEQUENCE [LARGE SCALE GENOMIC DNA]</scope>
    <source>
        <strain evidence="5 6">DSM 26341</strain>
    </source>
</reference>
<dbReference type="PROSITE" id="PS50935">
    <property type="entry name" value="SSB"/>
    <property type="match status" value="1"/>
</dbReference>